<protein>
    <submittedName>
        <fullName evidence="2">Uncharacterized protein</fullName>
    </submittedName>
</protein>
<feature type="compositionally biased region" description="Polar residues" evidence="1">
    <location>
        <begin position="240"/>
        <end position="253"/>
    </location>
</feature>
<dbReference type="AlphaFoldDB" id="A0A814TFY2"/>
<proteinExistence type="predicted"/>
<gene>
    <name evidence="2" type="ORF">XAT740_LOCUS21472</name>
</gene>
<dbReference type="Proteomes" id="UP000663828">
    <property type="component" value="Unassembled WGS sequence"/>
</dbReference>
<feature type="region of interest" description="Disordered" evidence="1">
    <location>
        <begin position="275"/>
        <end position="294"/>
    </location>
</feature>
<evidence type="ECO:0000256" key="1">
    <source>
        <dbReference type="SAM" id="MobiDB-lite"/>
    </source>
</evidence>
<dbReference type="EMBL" id="CAJNOR010001542">
    <property type="protein sequence ID" value="CAF1160852.1"/>
    <property type="molecule type" value="Genomic_DNA"/>
</dbReference>
<evidence type="ECO:0000313" key="3">
    <source>
        <dbReference type="Proteomes" id="UP000663828"/>
    </source>
</evidence>
<accession>A0A814TFY2</accession>
<organism evidence="2 3">
    <name type="scientific">Adineta ricciae</name>
    <name type="common">Rotifer</name>
    <dbReference type="NCBI Taxonomy" id="249248"/>
    <lineage>
        <taxon>Eukaryota</taxon>
        <taxon>Metazoa</taxon>
        <taxon>Spiralia</taxon>
        <taxon>Gnathifera</taxon>
        <taxon>Rotifera</taxon>
        <taxon>Eurotatoria</taxon>
        <taxon>Bdelloidea</taxon>
        <taxon>Adinetida</taxon>
        <taxon>Adinetidae</taxon>
        <taxon>Adineta</taxon>
    </lineage>
</organism>
<reference evidence="2" key="1">
    <citation type="submission" date="2021-02" db="EMBL/GenBank/DDBJ databases">
        <authorList>
            <person name="Nowell W R."/>
        </authorList>
    </citation>
    <scope>NUCLEOTIDE SEQUENCE</scope>
</reference>
<sequence length="480" mass="54241">MNANHRRIKDGVIRIAARSNETCVVSQIGPTRKAKIQSLRSHSPTLECLTVVRTKLNEYLKSTVNIIPTDHISKPVTPEESRSSDPDLYTPPVASPKLVKSQKSLTIQPTDKITYEAKQTRNGDVKQKCSVEIWLPHAYSDIDDDAPNTTGTLSPVSNISNRVFYQSGIHERPLLTAYSDTKSENALSSNNSETVVTSYVPCVKDIHDDRSKERIRSSKTVRMNKSFRIKRSRHRRLSQDTHQSTTTGISQSSKIAHPDVDQIFYVQRMKENLSSNTNTTINDPLNRSPRGQANQRMIRTKKPVEHVRHSSGNNAHITRELRARQTVAFRIILGNTLPLRSAGEYNIMDPKLLNCCSSNSETLPTTTHYGSKLNNHRVSTLPTIQTRKIDDSFRNVDNTKSPSRLIIHPNRANNAPNSMTLSQNLMNGNDHHHPKRSLPLPLLLVHPEQRRHSIVSTNRQPIHFKYSKGDNTNCTYLTPK</sequence>
<comment type="caution">
    <text evidence="2">The sequence shown here is derived from an EMBL/GenBank/DDBJ whole genome shotgun (WGS) entry which is preliminary data.</text>
</comment>
<keyword evidence="3" id="KW-1185">Reference proteome</keyword>
<evidence type="ECO:0000313" key="2">
    <source>
        <dbReference type="EMBL" id="CAF1160852.1"/>
    </source>
</evidence>
<name>A0A814TFY2_ADIRI</name>
<feature type="region of interest" description="Disordered" evidence="1">
    <location>
        <begin position="231"/>
        <end position="253"/>
    </location>
</feature>